<feature type="domain" description="Amino acid transporter transmembrane" evidence="9">
    <location>
        <begin position="10"/>
        <end position="400"/>
    </location>
</feature>
<feature type="transmembrane region" description="Helical" evidence="8">
    <location>
        <begin position="144"/>
        <end position="165"/>
    </location>
</feature>
<feature type="transmembrane region" description="Helical" evidence="8">
    <location>
        <begin position="38"/>
        <end position="59"/>
    </location>
</feature>
<dbReference type="STRING" id="44941.A0A397VZB6"/>
<dbReference type="Pfam" id="PF01490">
    <property type="entry name" value="Aa_trans"/>
    <property type="match status" value="1"/>
</dbReference>
<dbReference type="OrthoDB" id="655540at2759"/>
<evidence type="ECO:0000259" key="9">
    <source>
        <dbReference type="Pfam" id="PF01490"/>
    </source>
</evidence>
<keyword evidence="11" id="KW-1185">Reference proteome</keyword>
<accession>A0A397VZB6</accession>
<evidence type="ECO:0000313" key="11">
    <source>
        <dbReference type="Proteomes" id="UP000266673"/>
    </source>
</evidence>
<feature type="transmembrane region" description="Helical" evidence="8">
    <location>
        <begin position="318"/>
        <end position="339"/>
    </location>
</feature>
<feature type="transmembrane region" description="Helical" evidence="8">
    <location>
        <begin position="345"/>
        <end position="367"/>
    </location>
</feature>
<protein>
    <submittedName>
        <fullName evidence="10">Transmembrane amino acid transporter protein</fullName>
    </submittedName>
</protein>
<dbReference type="AlphaFoldDB" id="A0A397VZB6"/>
<comment type="caution">
    <text evidence="10">The sequence shown here is derived from an EMBL/GenBank/DDBJ whole genome shotgun (WGS) entry which is preliminary data.</text>
</comment>
<comment type="subcellular location">
    <subcellularLocation>
        <location evidence="1">Membrane</location>
        <topology evidence="1">Multi-pass membrane protein</topology>
    </subcellularLocation>
</comment>
<evidence type="ECO:0000256" key="4">
    <source>
        <dbReference type="ARBA" id="ARBA00022692"/>
    </source>
</evidence>
<feature type="transmembrane region" description="Helical" evidence="8">
    <location>
        <begin position="89"/>
        <end position="110"/>
    </location>
</feature>
<feature type="transmembrane region" description="Helical" evidence="8">
    <location>
        <begin position="275"/>
        <end position="298"/>
    </location>
</feature>
<evidence type="ECO:0000256" key="6">
    <source>
        <dbReference type="ARBA" id="ARBA00022989"/>
    </source>
</evidence>
<feature type="transmembrane region" description="Helical" evidence="8">
    <location>
        <begin position="226"/>
        <end position="249"/>
    </location>
</feature>
<evidence type="ECO:0000256" key="3">
    <source>
        <dbReference type="ARBA" id="ARBA00022448"/>
    </source>
</evidence>
<keyword evidence="3" id="KW-0813">Transport</keyword>
<feature type="transmembrane region" description="Helical" evidence="8">
    <location>
        <begin position="12"/>
        <end position="32"/>
    </location>
</feature>
<evidence type="ECO:0000256" key="1">
    <source>
        <dbReference type="ARBA" id="ARBA00004141"/>
    </source>
</evidence>
<evidence type="ECO:0000256" key="5">
    <source>
        <dbReference type="ARBA" id="ARBA00022970"/>
    </source>
</evidence>
<dbReference type="PANTHER" id="PTHR22950">
    <property type="entry name" value="AMINO ACID TRANSPORTER"/>
    <property type="match status" value="1"/>
</dbReference>
<reference evidence="10 11" key="1">
    <citation type="submission" date="2018-06" db="EMBL/GenBank/DDBJ databases">
        <title>Comparative genomics reveals the genomic features of Rhizophagus irregularis, R. cerebriforme, R. diaphanum and Gigaspora rosea, and their symbiotic lifestyle signature.</title>
        <authorList>
            <person name="Morin E."/>
            <person name="San Clemente H."/>
            <person name="Chen E.C.H."/>
            <person name="De La Providencia I."/>
            <person name="Hainaut M."/>
            <person name="Kuo A."/>
            <person name="Kohler A."/>
            <person name="Murat C."/>
            <person name="Tang N."/>
            <person name="Roy S."/>
            <person name="Loubradou J."/>
            <person name="Henrissat B."/>
            <person name="Grigoriev I.V."/>
            <person name="Corradi N."/>
            <person name="Roux C."/>
            <person name="Martin F.M."/>
        </authorList>
    </citation>
    <scope>NUCLEOTIDE SEQUENCE [LARGE SCALE GENOMIC DNA]</scope>
    <source>
        <strain evidence="10 11">DAOM 194757</strain>
    </source>
</reference>
<dbReference type="InterPro" id="IPR013057">
    <property type="entry name" value="AA_transpt_TM"/>
</dbReference>
<evidence type="ECO:0000256" key="8">
    <source>
        <dbReference type="SAM" id="Phobius"/>
    </source>
</evidence>
<evidence type="ECO:0000256" key="2">
    <source>
        <dbReference type="ARBA" id="ARBA00008066"/>
    </source>
</evidence>
<organism evidence="10 11">
    <name type="scientific">Gigaspora rosea</name>
    <dbReference type="NCBI Taxonomy" id="44941"/>
    <lineage>
        <taxon>Eukaryota</taxon>
        <taxon>Fungi</taxon>
        <taxon>Fungi incertae sedis</taxon>
        <taxon>Mucoromycota</taxon>
        <taxon>Glomeromycotina</taxon>
        <taxon>Glomeromycetes</taxon>
        <taxon>Diversisporales</taxon>
        <taxon>Gigasporaceae</taxon>
        <taxon>Gigaspora</taxon>
    </lineage>
</organism>
<feature type="transmembrane region" description="Helical" evidence="8">
    <location>
        <begin position="116"/>
        <end position="137"/>
    </location>
</feature>
<dbReference type="GO" id="GO:0005774">
    <property type="term" value="C:vacuolar membrane"/>
    <property type="evidence" value="ECO:0007669"/>
    <property type="project" value="TreeGrafter"/>
</dbReference>
<evidence type="ECO:0000256" key="7">
    <source>
        <dbReference type="ARBA" id="ARBA00023136"/>
    </source>
</evidence>
<keyword evidence="4 8" id="KW-0812">Transmembrane</keyword>
<dbReference type="Proteomes" id="UP000266673">
    <property type="component" value="Unassembled WGS sequence"/>
</dbReference>
<keyword evidence="7 8" id="KW-0472">Membrane</keyword>
<comment type="similarity">
    <text evidence="2">Belongs to the amino acid/polyamine transporter 2 family.</text>
</comment>
<dbReference type="PANTHER" id="PTHR22950:SF692">
    <property type="entry name" value="TRANSMEMBRANE AMINO ACID TRANSPORTER FAMILY PROTEIN"/>
    <property type="match status" value="1"/>
</dbReference>
<dbReference type="GO" id="GO:0015179">
    <property type="term" value="F:L-amino acid transmembrane transporter activity"/>
    <property type="evidence" value="ECO:0007669"/>
    <property type="project" value="TreeGrafter"/>
</dbReference>
<keyword evidence="5" id="KW-0029">Amino-acid transport</keyword>
<evidence type="ECO:0000313" key="10">
    <source>
        <dbReference type="EMBL" id="RIB26677.1"/>
    </source>
</evidence>
<dbReference type="EMBL" id="QKWP01000127">
    <property type="protein sequence ID" value="RIB26677.1"/>
    <property type="molecule type" value="Genomic_DNA"/>
</dbReference>
<name>A0A397VZB6_9GLOM</name>
<gene>
    <name evidence="10" type="ORF">C2G38_1954638</name>
</gene>
<feature type="transmembrane region" description="Helical" evidence="8">
    <location>
        <begin position="185"/>
        <end position="205"/>
    </location>
</feature>
<keyword evidence="6 8" id="KW-1133">Transmembrane helix</keyword>
<sequence>MLKDKPSSTKSSFGQTLWNFCNVLIGVGSLSLPFAFKYSGWIIGLSLLFFCMVATNYSARILIKCLNYKEGLYTYPDIAMVAYGKFVKFVVLALFTFELIGVAIAFVTLIGDSLYVLFPNTSLVLLKIISWAVLAPLTLIDIKYISYVSFLGLVSTVLLTIVIIIDGVTTHEQPGSLLNPVETELFPINLRSLPLCFGFMIAGFAGHSVFPSIYLKMREPDKFTKIVNVSYTFSIIIYILTAVCGYLMFGNLAEPEITQNIMSMSNHLQILNQSIVWLVAISLFGKFPLVLDPVNLYIETHYLSKVNKWICPHYDCPLFIRFLSRMLISIIVVLISIKFPNFDRIMELIGSFSLYAVSLIFPCLFYLKLYSNNLRWWEWLINLLIILVCAILAILGTIWAFLQN</sequence>
<feature type="transmembrane region" description="Helical" evidence="8">
    <location>
        <begin position="379"/>
        <end position="402"/>
    </location>
</feature>
<proteinExistence type="inferred from homology"/>